<accession>A0A4R6K9E1</accession>
<organism evidence="11 12">
    <name type="scientific">Kribbella caucasensis</name>
    <dbReference type="NCBI Taxonomy" id="2512215"/>
    <lineage>
        <taxon>Bacteria</taxon>
        <taxon>Bacillati</taxon>
        <taxon>Actinomycetota</taxon>
        <taxon>Actinomycetes</taxon>
        <taxon>Propionibacteriales</taxon>
        <taxon>Kribbellaceae</taxon>
        <taxon>Kribbella</taxon>
    </lineage>
</organism>
<dbReference type="Pfam" id="PF01741">
    <property type="entry name" value="MscL"/>
    <property type="match status" value="1"/>
</dbReference>
<dbReference type="PANTHER" id="PTHR30266:SF2">
    <property type="entry name" value="LARGE-CONDUCTANCE MECHANOSENSITIVE CHANNEL"/>
    <property type="match status" value="1"/>
</dbReference>
<evidence type="ECO:0000256" key="1">
    <source>
        <dbReference type="ARBA" id="ARBA00004651"/>
    </source>
</evidence>
<comment type="function">
    <text evidence="10">Channel that opens in response to stretch forces in the membrane lipid bilayer. May participate in the regulation of osmotic pressure changes within the cell.</text>
</comment>
<dbReference type="GO" id="GO:0005886">
    <property type="term" value="C:plasma membrane"/>
    <property type="evidence" value="ECO:0007669"/>
    <property type="project" value="UniProtKB-SubCell"/>
</dbReference>
<keyword evidence="3 10" id="KW-0813">Transport</keyword>
<dbReference type="NCBIfam" id="TIGR00220">
    <property type="entry name" value="mscL"/>
    <property type="match status" value="1"/>
</dbReference>
<dbReference type="InterPro" id="IPR001185">
    <property type="entry name" value="MS_channel"/>
</dbReference>
<keyword evidence="6 10" id="KW-1133">Transmembrane helix</keyword>
<keyword evidence="12" id="KW-1185">Reference proteome</keyword>
<dbReference type="Gene3D" id="1.10.1200.120">
    <property type="entry name" value="Large-conductance mechanosensitive channel, MscL, domain 1"/>
    <property type="match status" value="1"/>
</dbReference>
<keyword evidence="5 10" id="KW-0812">Transmembrane</keyword>
<evidence type="ECO:0000256" key="9">
    <source>
        <dbReference type="ARBA" id="ARBA00023303"/>
    </source>
</evidence>
<dbReference type="PROSITE" id="PS01327">
    <property type="entry name" value="MSCL"/>
    <property type="match status" value="1"/>
</dbReference>
<name>A0A4R6K9E1_9ACTN</name>
<dbReference type="InterPro" id="IPR019823">
    <property type="entry name" value="Mechanosensitive_channel_CS"/>
</dbReference>
<evidence type="ECO:0000256" key="6">
    <source>
        <dbReference type="ARBA" id="ARBA00022989"/>
    </source>
</evidence>
<keyword evidence="7 10" id="KW-0406">Ion transport</keyword>
<comment type="caution">
    <text evidence="11">The sequence shown here is derived from an EMBL/GenBank/DDBJ whole genome shotgun (WGS) entry which is preliminary data.</text>
</comment>
<evidence type="ECO:0000313" key="11">
    <source>
        <dbReference type="EMBL" id="TDO45797.1"/>
    </source>
</evidence>
<feature type="transmembrane region" description="Helical" evidence="10">
    <location>
        <begin position="69"/>
        <end position="92"/>
    </location>
</feature>
<dbReference type="AlphaFoldDB" id="A0A4R6K9E1"/>
<evidence type="ECO:0000256" key="4">
    <source>
        <dbReference type="ARBA" id="ARBA00022475"/>
    </source>
</evidence>
<evidence type="ECO:0000256" key="3">
    <source>
        <dbReference type="ARBA" id="ARBA00022448"/>
    </source>
</evidence>
<comment type="subunit">
    <text evidence="10">Homopentamer.</text>
</comment>
<proteinExistence type="inferred from homology"/>
<dbReference type="PANTHER" id="PTHR30266">
    <property type="entry name" value="MECHANOSENSITIVE CHANNEL MSCL"/>
    <property type="match status" value="1"/>
</dbReference>
<dbReference type="HAMAP" id="MF_00115">
    <property type="entry name" value="MscL"/>
    <property type="match status" value="1"/>
</dbReference>
<comment type="similarity">
    <text evidence="2 10">Belongs to the MscL family.</text>
</comment>
<dbReference type="InterPro" id="IPR037673">
    <property type="entry name" value="MSC/AndL"/>
</dbReference>
<dbReference type="SUPFAM" id="SSF81330">
    <property type="entry name" value="Gated mechanosensitive channel"/>
    <property type="match status" value="1"/>
</dbReference>
<keyword evidence="8 10" id="KW-0472">Membrane</keyword>
<dbReference type="RefSeq" id="WP_133802418.1">
    <property type="nucleotide sequence ID" value="NZ_SNWQ01000012.1"/>
</dbReference>
<comment type="subcellular location">
    <subcellularLocation>
        <location evidence="1 10">Cell membrane</location>
        <topology evidence="1 10">Multi-pass membrane protein</topology>
    </subcellularLocation>
</comment>
<feature type="transmembrane region" description="Helical" evidence="10">
    <location>
        <begin position="12"/>
        <end position="35"/>
    </location>
</feature>
<evidence type="ECO:0000256" key="7">
    <source>
        <dbReference type="ARBA" id="ARBA00023065"/>
    </source>
</evidence>
<evidence type="ECO:0000313" key="12">
    <source>
        <dbReference type="Proteomes" id="UP000295388"/>
    </source>
</evidence>
<gene>
    <name evidence="10" type="primary">mscL</name>
    <name evidence="11" type="ORF">EV643_112122</name>
</gene>
<keyword evidence="9 10" id="KW-0407">Ion channel</keyword>
<dbReference type="Proteomes" id="UP000295388">
    <property type="component" value="Unassembled WGS sequence"/>
</dbReference>
<reference evidence="11 12" key="1">
    <citation type="submission" date="2019-03" db="EMBL/GenBank/DDBJ databases">
        <title>Genomic Encyclopedia of Type Strains, Phase III (KMG-III): the genomes of soil and plant-associated and newly described type strains.</title>
        <authorList>
            <person name="Whitman W."/>
        </authorList>
    </citation>
    <scope>NUCLEOTIDE SEQUENCE [LARGE SCALE GENOMIC DNA]</scope>
    <source>
        <strain evidence="11 12">VKM Ac-2527</strain>
    </source>
</reference>
<evidence type="ECO:0000256" key="2">
    <source>
        <dbReference type="ARBA" id="ARBA00007254"/>
    </source>
</evidence>
<dbReference type="OrthoDB" id="9810350at2"/>
<sequence length="128" mass="14033">MLKGFKEFIMRGNVVDLAVAVVIGAAFGQIVTALVEGLINPLIAAIFGEPDVTGVGNFEINNADFSIGLVLQALINFLFIAAAIYFFIVLPINKLNERRARGQEPEPEELTTDQQLLTEIRDSLRTRS</sequence>
<evidence type="ECO:0000256" key="10">
    <source>
        <dbReference type="HAMAP-Rule" id="MF_00115"/>
    </source>
</evidence>
<evidence type="ECO:0000256" key="8">
    <source>
        <dbReference type="ARBA" id="ARBA00023136"/>
    </source>
</evidence>
<dbReference type="PRINTS" id="PR01264">
    <property type="entry name" value="MECHCHANNEL"/>
</dbReference>
<protein>
    <recommendedName>
        <fullName evidence="10">Large-conductance mechanosensitive channel</fullName>
    </recommendedName>
</protein>
<dbReference type="EMBL" id="SNWQ01000012">
    <property type="protein sequence ID" value="TDO45797.1"/>
    <property type="molecule type" value="Genomic_DNA"/>
</dbReference>
<dbReference type="InterPro" id="IPR036019">
    <property type="entry name" value="MscL_channel"/>
</dbReference>
<keyword evidence="4 10" id="KW-1003">Cell membrane</keyword>
<evidence type="ECO:0000256" key="5">
    <source>
        <dbReference type="ARBA" id="ARBA00022692"/>
    </source>
</evidence>
<dbReference type="GO" id="GO:0008381">
    <property type="term" value="F:mechanosensitive monoatomic ion channel activity"/>
    <property type="evidence" value="ECO:0007669"/>
    <property type="project" value="UniProtKB-UniRule"/>
</dbReference>